<feature type="transmembrane region" description="Helical" evidence="1">
    <location>
        <begin position="62"/>
        <end position="81"/>
    </location>
</feature>
<keyword evidence="3" id="KW-1185">Reference proteome</keyword>
<name>A0A4E0RK71_9HYME</name>
<dbReference type="EMBL" id="ML158784">
    <property type="protein sequence ID" value="THK33162.1"/>
    <property type="molecule type" value="Genomic_DNA"/>
</dbReference>
<feature type="transmembrane region" description="Helical" evidence="1">
    <location>
        <begin position="196"/>
        <end position="218"/>
    </location>
</feature>
<evidence type="ECO:0000313" key="3">
    <source>
        <dbReference type="Proteomes" id="UP000297026"/>
    </source>
</evidence>
<sequence length="282" mass="32554">MTTAKEYDATKQEVTMSKQLKSDLYQGLFPIYHLSKGFGLLPVRVSIQASGRYNSKIHVVDIIYGVCLLLLFICAEIWGLWRDLRDGWVNSTRLKRQTALNVTIGDVVAVALLAAVGVLGAPFRWKYLQEIIGRLIDADERIGFINARKTRRFAIIISAGALVYLITISSLDIYVWDMQTKLKRKMADKGPINYSPIYFLYMQALMIEIQYTITTYNLNERFLRLNKNLENLLRTGRNLMKKDVSFTSECKDQNEFIIYPRAKVEARPARVFRTPKVYDWMA</sequence>
<protein>
    <submittedName>
        <fullName evidence="2">Gustatory receptor 3</fullName>
    </submittedName>
</protein>
<organism evidence="2 3">
    <name type="scientific">Diachasma alloeum</name>
    <dbReference type="NCBI Taxonomy" id="454923"/>
    <lineage>
        <taxon>Eukaryota</taxon>
        <taxon>Metazoa</taxon>
        <taxon>Ecdysozoa</taxon>
        <taxon>Arthropoda</taxon>
        <taxon>Hexapoda</taxon>
        <taxon>Insecta</taxon>
        <taxon>Pterygota</taxon>
        <taxon>Neoptera</taxon>
        <taxon>Endopterygota</taxon>
        <taxon>Hymenoptera</taxon>
        <taxon>Apocrita</taxon>
        <taxon>Ichneumonoidea</taxon>
        <taxon>Braconidae</taxon>
        <taxon>Opiinae</taxon>
        <taxon>Diachasma</taxon>
    </lineage>
</organism>
<dbReference type="AlphaFoldDB" id="A0A4E0RK71"/>
<keyword evidence="2" id="KW-0675">Receptor</keyword>
<keyword evidence="1" id="KW-0472">Membrane</keyword>
<proteinExistence type="predicted"/>
<gene>
    <name evidence="2" type="primary">Gr3</name>
    <name evidence="2" type="ORF">DALL_DALL000360</name>
</gene>
<accession>A0A4E0RK71</accession>
<evidence type="ECO:0000256" key="1">
    <source>
        <dbReference type="SAM" id="Phobius"/>
    </source>
</evidence>
<keyword evidence="1" id="KW-1133">Transmembrane helix</keyword>
<keyword evidence="1" id="KW-0812">Transmembrane</keyword>
<reference evidence="2" key="1">
    <citation type="submission" date="2019-02" db="EMBL/GenBank/DDBJ databases">
        <title>Genome of the parasitoid wasp Diachasma alloeum, an emerging model for ecological speciation and transitions to asexual reproduction.</title>
        <authorList>
            <person name="Robertson H.M."/>
            <person name="Walden K.K."/>
            <person name="Tvedte E.S."/>
            <person name="Hood G.R."/>
            <person name="Feder J.L."/>
            <person name="Forbes A.A."/>
            <person name="Logsdon J.M."/>
            <person name="Mcelroy K.E."/>
        </authorList>
    </citation>
    <scope>NUCLEOTIDE SEQUENCE [LARGE SCALE GENOMIC DNA]</scope>
    <source>
        <strain evidence="2">Michigan</strain>
    </source>
</reference>
<feature type="non-terminal residue" evidence="2">
    <location>
        <position position="282"/>
    </location>
</feature>
<dbReference type="Proteomes" id="UP000297026">
    <property type="component" value="Unassembled WGS sequence"/>
</dbReference>
<feature type="transmembrane region" description="Helical" evidence="1">
    <location>
        <begin position="153"/>
        <end position="176"/>
    </location>
</feature>
<evidence type="ECO:0000313" key="2">
    <source>
        <dbReference type="EMBL" id="THK33162.1"/>
    </source>
</evidence>
<feature type="transmembrane region" description="Helical" evidence="1">
    <location>
        <begin position="101"/>
        <end position="121"/>
    </location>
</feature>